<feature type="domain" description="DUF4124" evidence="3">
    <location>
        <begin position="27"/>
        <end position="65"/>
    </location>
</feature>
<proteinExistence type="predicted"/>
<reference evidence="4 5" key="1">
    <citation type="journal article" date="2014" name="Int. J. Syst. Evol. Microbiol.">
        <title>Complete genome sequence of Corynebacterium casei LMG S-19264T (=DSM 44701T), isolated from a smear-ripened cheese.</title>
        <authorList>
            <consortium name="US DOE Joint Genome Institute (JGI-PGF)"/>
            <person name="Walter F."/>
            <person name="Albersmeier A."/>
            <person name="Kalinowski J."/>
            <person name="Ruckert C."/>
        </authorList>
    </citation>
    <scope>NUCLEOTIDE SEQUENCE [LARGE SCALE GENOMIC DNA]</scope>
    <source>
        <strain evidence="4 5">NBRC 110095</strain>
    </source>
</reference>
<comment type="caution">
    <text evidence="4">The sequence shown here is derived from an EMBL/GenBank/DDBJ whole genome shotgun (WGS) entry which is preliminary data.</text>
</comment>
<dbReference type="InterPro" id="IPR025392">
    <property type="entry name" value="DUF4124"/>
</dbReference>
<organism evidence="4 5">
    <name type="scientific">Marinibactrum halimedae</name>
    <dbReference type="NCBI Taxonomy" id="1444977"/>
    <lineage>
        <taxon>Bacteria</taxon>
        <taxon>Pseudomonadati</taxon>
        <taxon>Pseudomonadota</taxon>
        <taxon>Gammaproteobacteria</taxon>
        <taxon>Cellvibrionales</taxon>
        <taxon>Cellvibrionaceae</taxon>
        <taxon>Marinibactrum</taxon>
    </lineage>
</organism>
<protein>
    <recommendedName>
        <fullName evidence="3">DUF4124 domain-containing protein</fullName>
    </recommendedName>
</protein>
<evidence type="ECO:0000256" key="2">
    <source>
        <dbReference type="SAM" id="SignalP"/>
    </source>
</evidence>
<dbReference type="AlphaFoldDB" id="A0AA37WL06"/>
<feature type="chain" id="PRO_5041456429" description="DUF4124 domain-containing protein" evidence="2">
    <location>
        <begin position="32"/>
        <end position="148"/>
    </location>
</feature>
<name>A0AA37WL06_9GAMM</name>
<keyword evidence="5" id="KW-1185">Reference proteome</keyword>
<sequence length="148" mass="16648">MNIFSAFHLSRLPRCYLAAGLILISHTSASAATTMYRWIDDKGVVHFSERPPANVEAEKIRSITPVGNSPVQPPRDEQNDEENTSTSNQAAPPPVDRERCTKARENLETLNSFARIRVKGDDGELRYMTSKEISDKKRELQEILSSEC</sequence>
<evidence type="ECO:0000256" key="1">
    <source>
        <dbReference type="SAM" id="MobiDB-lite"/>
    </source>
</evidence>
<evidence type="ECO:0000313" key="4">
    <source>
        <dbReference type="EMBL" id="GLS25384.1"/>
    </source>
</evidence>
<dbReference type="RefSeq" id="WP_232593416.1">
    <property type="nucleotide sequence ID" value="NZ_BSPD01000029.1"/>
</dbReference>
<dbReference type="EMBL" id="BSPD01000029">
    <property type="protein sequence ID" value="GLS25384.1"/>
    <property type="molecule type" value="Genomic_DNA"/>
</dbReference>
<accession>A0AA37WL06</accession>
<dbReference type="Proteomes" id="UP001156870">
    <property type="component" value="Unassembled WGS sequence"/>
</dbReference>
<gene>
    <name evidence="4" type="ORF">GCM10007877_10980</name>
</gene>
<dbReference type="Pfam" id="PF13511">
    <property type="entry name" value="DUF4124"/>
    <property type="match status" value="1"/>
</dbReference>
<evidence type="ECO:0000259" key="3">
    <source>
        <dbReference type="Pfam" id="PF13511"/>
    </source>
</evidence>
<keyword evidence="2" id="KW-0732">Signal</keyword>
<feature type="region of interest" description="Disordered" evidence="1">
    <location>
        <begin position="56"/>
        <end position="98"/>
    </location>
</feature>
<feature type="signal peptide" evidence="2">
    <location>
        <begin position="1"/>
        <end position="31"/>
    </location>
</feature>
<evidence type="ECO:0000313" key="5">
    <source>
        <dbReference type="Proteomes" id="UP001156870"/>
    </source>
</evidence>